<dbReference type="RefSeq" id="WP_119379851.1">
    <property type="nucleotide sequence ID" value="NZ_QWGB01000005.1"/>
</dbReference>
<comment type="caution">
    <text evidence="3">The sequence shown here is derived from an EMBL/GenBank/DDBJ whole genome shotgun (WGS) entry which is preliminary data.</text>
</comment>
<proteinExistence type="predicted"/>
<dbReference type="AlphaFoldDB" id="A0A399R4N7"/>
<feature type="region of interest" description="Disordered" evidence="1">
    <location>
        <begin position="1"/>
        <end position="52"/>
    </location>
</feature>
<evidence type="ECO:0000256" key="1">
    <source>
        <dbReference type="SAM" id="MobiDB-lite"/>
    </source>
</evidence>
<dbReference type="OrthoDB" id="2086138at2"/>
<dbReference type="Proteomes" id="UP000265431">
    <property type="component" value="Unassembled WGS sequence"/>
</dbReference>
<evidence type="ECO:0000313" key="3">
    <source>
        <dbReference type="EMBL" id="RIJ24662.1"/>
    </source>
</evidence>
<name>A0A399R4N7_9PROT</name>
<dbReference type="EMBL" id="QWGB01000005">
    <property type="protein sequence ID" value="RIJ24662.1"/>
    <property type="molecule type" value="Genomic_DNA"/>
</dbReference>
<dbReference type="Pfam" id="PF18932">
    <property type="entry name" value="DUF5681"/>
    <property type="match status" value="1"/>
</dbReference>
<evidence type="ECO:0000259" key="2">
    <source>
        <dbReference type="Pfam" id="PF18932"/>
    </source>
</evidence>
<feature type="compositionally biased region" description="Basic and acidic residues" evidence="1">
    <location>
        <begin position="7"/>
        <end position="24"/>
    </location>
</feature>
<sequence>MAIRPINDPRVRMRKAPEPKEEVGYGKPPKHSRFKPGQSGNPKGRPKGAKSQKTIVFETLLTPIDYVENGVRRKASRLELIFKRMVEKALKGDLRAAERLISMYATLEEGDRQTDAASPASEIDIEAEDEAILKEAWELFSKKGDRHE</sequence>
<dbReference type="InterPro" id="IPR043736">
    <property type="entry name" value="DUF5681"/>
</dbReference>
<keyword evidence="4" id="KW-1185">Reference proteome</keyword>
<reference evidence="3 4" key="1">
    <citation type="submission" date="2018-08" db="EMBL/GenBank/DDBJ databases">
        <title>Henriciella mobilis sp. nov., isolated from seawater.</title>
        <authorList>
            <person name="Cheng H."/>
            <person name="Wu Y.-H."/>
            <person name="Xu X.-W."/>
            <person name="Guo L.-L."/>
        </authorList>
    </citation>
    <scope>NUCLEOTIDE SEQUENCE [LARGE SCALE GENOMIC DNA]</scope>
    <source>
        <strain evidence="3 4">CCUG66934</strain>
    </source>
</reference>
<feature type="domain" description="DUF5681" evidence="2">
    <location>
        <begin position="30"/>
        <end position="105"/>
    </location>
</feature>
<protein>
    <recommendedName>
        <fullName evidence="2">DUF5681 domain-containing protein</fullName>
    </recommendedName>
</protein>
<evidence type="ECO:0000313" key="4">
    <source>
        <dbReference type="Proteomes" id="UP000265431"/>
    </source>
</evidence>
<organism evidence="3 4">
    <name type="scientific">Henriciella barbarensis</name>
    <dbReference type="NCBI Taxonomy" id="86342"/>
    <lineage>
        <taxon>Bacteria</taxon>
        <taxon>Pseudomonadati</taxon>
        <taxon>Pseudomonadota</taxon>
        <taxon>Alphaproteobacteria</taxon>
        <taxon>Hyphomonadales</taxon>
        <taxon>Hyphomonadaceae</taxon>
        <taxon>Henriciella</taxon>
    </lineage>
</organism>
<accession>A0A399R4N7</accession>
<gene>
    <name evidence="3" type="ORF">D1224_10675</name>
</gene>